<evidence type="ECO:0008006" key="2">
    <source>
        <dbReference type="Google" id="ProtNLM"/>
    </source>
</evidence>
<dbReference type="Gene3D" id="3.40.50.1820">
    <property type="entry name" value="alpha/beta hydrolase"/>
    <property type="match status" value="1"/>
</dbReference>
<proteinExistence type="predicted"/>
<protein>
    <recommendedName>
        <fullName evidence="2">Alpha/beta hydrolase</fullName>
    </recommendedName>
</protein>
<dbReference type="EMBL" id="UINC01001595">
    <property type="protein sequence ID" value="SUZ84541.1"/>
    <property type="molecule type" value="Genomic_DNA"/>
</dbReference>
<accession>A0A381QYM5</accession>
<name>A0A381QYM5_9ZZZZ</name>
<dbReference type="InterPro" id="IPR029058">
    <property type="entry name" value="AB_hydrolase_fold"/>
</dbReference>
<feature type="non-terminal residue" evidence="1">
    <location>
        <position position="1"/>
    </location>
</feature>
<sequence length="217" mass="25588">MPVKTIHVYLMPGMSANSLIFEKIEFPSNFGLHYLEWIDPRKDESLEDYAKRFSKLVIHKDPVLIGVSFGGVLVQEISKIIKYKKLIIISSIKCNDEFPSRMKFGKITKSYKLLPFKWINDFESLISFVLGPKIKMRLELYRKYLSVRDENYLSWSIRELIEWKQSKPIDNIIHIHGSKDLIFPTKFLSNYIELPRGDHAMILKRAEWINKKIPKLI</sequence>
<evidence type="ECO:0000313" key="1">
    <source>
        <dbReference type="EMBL" id="SUZ84541.1"/>
    </source>
</evidence>
<gene>
    <name evidence="1" type="ORF">METZ01_LOCUS37395</name>
</gene>
<dbReference type="AlphaFoldDB" id="A0A381QYM5"/>
<feature type="non-terminal residue" evidence="1">
    <location>
        <position position="217"/>
    </location>
</feature>
<organism evidence="1">
    <name type="scientific">marine metagenome</name>
    <dbReference type="NCBI Taxonomy" id="408172"/>
    <lineage>
        <taxon>unclassified sequences</taxon>
        <taxon>metagenomes</taxon>
        <taxon>ecological metagenomes</taxon>
    </lineage>
</organism>
<reference evidence="1" key="1">
    <citation type="submission" date="2018-05" db="EMBL/GenBank/DDBJ databases">
        <authorList>
            <person name="Lanie J.A."/>
            <person name="Ng W.-L."/>
            <person name="Kazmierczak K.M."/>
            <person name="Andrzejewski T.M."/>
            <person name="Davidsen T.M."/>
            <person name="Wayne K.J."/>
            <person name="Tettelin H."/>
            <person name="Glass J.I."/>
            <person name="Rusch D."/>
            <person name="Podicherti R."/>
            <person name="Tsui H.-C.T."/>
            <person name="Winkler M.E."/>
        </authorList>
    </citation>
    <scope>NUCLEOTIDE SEQUENCE</scope>
</reference>
<dbReference type="SUPFAM" id="SSF53474">
    <property type="entry name" value="alpha/beta-Hydrolases"/>
    <property type="match status" value="1"/>
</dbReference>